<accession>A0A173STW7</accession>
<dbReference type="InterPro" id="IPR005249">
    <property type="entry name" value="YqeK"/>
</dbReference>
<dbReference type="PROSITE" id="PS51831">
    <property type="entry name" value="HD"/>
    <property type="match status" value="1"/>
</dbReference>
<dbReference type="Pfam" id="PF01966">
    <property type="entry name" value="HD"/>
    <property type="match status" value="1"/>
</dbReference>
<dbReference type="SUPFAM" id="SSF109604">
    <property type="entry name" value="HD-domain/PDEase-like"/>
    <property type="match status" value="1"/>
</dbReference>
<keyword evidence="3" id="KW-0547">Nucleotide-binding</keyword>
<dbReference type="OrthoDB" id="9782134at2"/>
<dbReference type="PANTHER" id="PTHR35795:SF1">
    <property type="entry name" value="BIS(5'-NUCLEOSYL)-TETRAPHOSPHATASE, SYMMETRICAL"/>
    <property type="match status" value="1"/>
</dbReference>
<dbReference type="NCBIfam" id="TIGR00277">
    <property type="entry name" value="HDIG"/>
    <property type="match status" value="1"/>
</dbReference>
<proteinExistence type="predicted"/>
<evidence type="ECO:0000256" key="4">
    <source>
        <dbReference type="ARBA" id="ARBA00022801"/>
    </source>
</evidence>
<dbReference type="GO" id="GO:0000166">
    <property type="term" value="F:nucleotide binding"/>
    <property type="evidence" value="ECO:0007669"/>
    <property type="project" value="UniProtKB-KW"/>
</dbReference>
<dbReference type="GO" id="GO:0008803">
    <property type="term" value="F:bis(5'-nucleosyl)-tetraphosphatase (symmetrical) activity"/>
    <property type="evidence" value="ECO:0007669"/>
    <property type="project" value="UniProtKB-EC"/>
</dbReference>
<evidence type="ECO:0000256" key="1">
    <source>
        <dbReference type="ARBA" id="ARBA00012506"/>
    </source>
</evidence>
<dbReference type="InterPro" id="IPR006675">
    <property type="entry name" value="HDIG_dom"/>
</dbReference>
<sequence length="184" mass="20613">MEQLKSFVKQQMPAKRYQHTLGVCESSVELAKRFNADVQKAQTAALLHDIAKYLSNEILEQKLIQAHETDYLAYSPLVWHAPVGAIVAKEACQIEDEEILNAIKYHTTGKAAMTDLEKIVFLADYIEPGRTQPGVEVIRDLATKNLDQAVAKTLSDTVAYLSSKNQGAIHPDTLAAYDYYRNFL</sequence>
<evidence type="ECO:0000256" key="6">
    <source>
        <dbReference type="ARBA" id="ARBA00049417"/>
    </source>
</evidence>
<dbReference type="SMART" id="SM00471">
    <property type="entry name" value="HDc"/>
    <property type="match status" value="1"/>
</dbReference>
<gene>
    <name evidence="7" type="ORF">GMA92_10525</name>
</gene>
<evidence type="ECO:0000256" key="3">
    <source>
        <dbReference type="ARBA" id="ARBA00022741"/>
    </source>
</evidence>
<evidence type="ECO:0000313" key="7">
    <source>
        <dbReference type="EMBL" id="MTK21849.1"/>
    </source>
</evidence>
<evidence type="ECO:0000256" key="5">
    <source>
        <dbReference type="ARBA" id="ARBA00023004"/>
    </source>
</evidence>
<reference evidence="7 8" key="1">
    <citation type="journal article" date="2019" name="Nat. Med.">
        <title>A library of human gut bacterial isolates paired with longitudinal multiomics data enables mechanistic microbiome research.</title>
        <authorList>
            <person name="Poyet M."/>
            <person name="Groussin M."/>
            <person name="Gibbons S.M."/>
            <person name="Avila-Pacheco J."/>
            <person name="Jiang X."/>
            <person name="Kearney S.M."/>
            <person name="Perrotta A.R."/>
            <person name="Berdy B."/>
            <person name="Zhao S."/>
            <person name="Lieberman T.D."/>
            <person name="Swanson P.K."/>
            <person name="Smith M."/>
            <person name="Roesemann S."/>
            <person name="Alexander J.E."/>
            <person name="Rich S.A."/>
            <person name="Livny J."/>
            <person name="Vlamakis H."/>
            <person name="Clish C."/>
            <person name="Bullock K."/>
            <person name="Deik A."/>
            <person name="Scott J."/>
            <person name="Pierce K.A."/>
            <person name="Xavier R.J."/>
            <person name="Alm E.J."/>
        </authorList>
    </citation>
    <scope>NUCLEOTIDE SEQUENCE [LARGE SCALE GENOMIC DNA]</scope>
    <source>
        <strain evidence="7 8">BIOML-A198</strain>
    </source>
</reference>
<dbReference type="EC" id="3.6.1.41" evidence="1"/>
<dbReference type="AlphaFoldDB" id="A0A173STW7"/>
<organism evidence="7 8">
    <name type="scientific">Turicibacter sanguinis</name>
    <dbReference type="NCBI Taxonomy" id="154288"/>
    <lineage>
        <taxon>Bacteria</taxon>
        <taxon>Bacillati</taxon>
        <taxon>Bacillota</taxon>
        <taxon>Erysipelotrichia</taxon>
        <taxon>Erysipelotrichales</taxon>
        <taxon>Turicibacteraceae</taxon>
        <taxon>Turicibacter</taxon>
    </lineage>
</organism>
<keyword evidence="2" id="KW-0479">Metal-binding</keyword>
<name>A0A173STW7_9FIRM</name>
<comment type="caution">
    <text evidence="7">The sequence shown here is derived from an EMBL/GenBank/DDBJ whole genome shotgun (WGS) entry which is preliminary data.</text>
</comment>
<dbReference type="GO" id="GO:0046872">
    <property type="term" value="F:metal ion binding"/>
    <property type="evidence" value="ECO:0007669"/>
    <property type="project" value="UniProtKB-KW"/>
</dbReference>
<dbReference type="GeneID" id="60059824"/>
<dbReference type="InterPro" id="IPR051094">
    <property type="entry name" value="Diverse_Catalytic_Enzymes"/>
</dbReference>
<dbReference type="PANTHER" id="PTHR35795">
    <property type="entry name" value="SLR1885 PROTEIN"/>
    <property type="match status" value="1"/>
</dbReference>
<dbReference type="EMBL" id="WMQE01000024">
    <property type="protein sequence ID" value="MTK21849.1"/>
    <property type="molecule type" value="Genomic_DNA"/>
</dbReference>
<dbReference type="CDD" id="cd00077">
    <property type="entry name" value="HDc"/>
    <property type="match status" value="1"/>
</dbReference>
<keyword evidence="4" id="KW-0378">Hydrolase</keyword>
<dbReference type="InterPro" id="IPR006674">
    <property type="entry name" value="HD_domain"/>
</dbReference>
<protein>
    <recommendedName>
        <fullName evidence="1">bis(5'-nucleosyl)-tetraphosphatase (symmetrical)</fullName>
        <ecNumber evidence="1">3.6.1.41</ecNumber>
    </recommendedName>
</protein>
<dbReference type="Proteomes" id="UP000487649">
    <property type="component" value="Unassembled WGS sequence"/>
</dbReference>
<dbReference type="RefSeq" id="WP_006783360.1">
    <property type="nucleotide sequence ID" value="NZ_CABJBH010000016.1"/>
</dbReference>
<evidence type="ECO:0000256" key="2">
    <source>
        <dbReference type="ARBA" id="ARBA00022723"/>
    </source>
</evidence>
<keyword evidence="5" id="KW-0408">Iron</keyword>
<dbReference type="InterPro" id="IPR003607">
    <property type="entry name" value="HD/PDEase_dom"/>
</dbReference>
<dbReference type="NCBIfam" id="TIGR00488">
    <property type="entry name" value="bis(5'-nucleosyl)-tetraphosphatase (symmetrical) YqeK"/>
    <property type="match status" value="1"/>
</dbReference>
<dbReference type="Gene3D" id="1.10.3210.10">
    <property type="entry name" value="Hypothetical protein af1432"/>
    <property type="match status" value="1"/>
</dbReference>
<evidence type="ECO:0000313" key="8">
    <source>
        <dbReference type="Proteomes" id="UP000487649"/>
    </source>
</evidence>
<comment type="catalytic activity">
    <reaction evidence="6">
        <text>P(1),P(4)-bis(5'-adenosyl) tetraphosphate + H2O = 2 ADP + 2 H(+)</text>
        <dbReference type="Rhea" id="RHEA:24252"/>
        <dbReference type="ChEBI" id="CHEBI:15377"/>
        <dbReference type="ChEBI" id="CHEBI:15378"/>
        <dbReference type="ChEBI" id="CHEBI:58141"/>
        <dbReference type="ChEBI" id="CHEBI:456216"/>
        <dbReference type="EC" id="3.6.1.41"/>
    </reaction>
</comment>